<feature type="transmembrane region" description="Helical" evidence="1">
    <location>
        <begin position="42"/>
        <end position="63"/>
    </location>
</feature>
<reference evidence="2" key="1">
    <citation type="submission" date="2015-07" db="EMBL/GenBank/DDBJ databases">
        <title>MeaNS - Measles Nucleotide Surveillance Program.</title>
        <authorList>
            <person name="Tran T."/>
            <person name="Druce J."/>
        </authorList>
    </citation>
    <scope>NUCLEOTIDE SEQUENCE</scope>
    <source>
        <strain evidence="2">UCB-OBI-ISO-001</strain>
        <tissue evidence="2">Gonad</tissue>
    </source>
</reference>
<evidence type="ECO:0000313" key="2">
    <source>
        <dbReference type="EMBL" id="KOF76723.1"/>
    </source>
</evidence>
<dbReference type="AlphaFoldDB" id="A0A0L8GID6"/>
<organism evidence="2">
    <name type="scientific">Octopus bimaculoides</name>
    <name type="common">California two-spotted octopus</name>
    <dbReference type="NCBI Taxonomy" id="37653"/>
    <lineage>
        <taxon>Eukaryota</taxon>
        <taxon>Metazoa</taxon>
        <taxon>Spiralia</taxon>
        <taxon>Lophotrochozoa</taxon>
        <taxon>Mollusca</taxon>
        <taxon>Cephalopoda</taxon>
        <taxon>Coleoidea</taxon>
        <taxon>Octopodiformes</taxon>
        <taxon>Octopoda</taxon>
        <taxon>Incirrata</taxon>
        <taxon>Octopodidae</taxon>
        <taxon>Octopus</taxon>
    </lineage>
</organism>
<keyword evidence="1" id="KW-0812">Transmembrane</keyword>
<protein>
    <submittedName>
        <fullName evidence="2">Uncharacterized protein</fullName>
    </submittedName>
</protein>
<sequence length="64" mass="7435">MFFFLHFSCNSIFQLLNGSYYFLQQIYFILPSLPAPPVVQKLSVHFHLNLVFLISLPVISFIIA</sequence>
<accession>A0A0L8GID6</accession>
<evidence type="ECO:0000256" key="1">
    <source>
        <dbReference type="SAM" id="Phobius"/>
    </source>
</evidence>
<keyword evidence="1" id="KW-0472">Membrane</keyword>
<keyword evidence="1" id="KW-1133">Transmembrane helix</keyword>
<gene>
    <name evidence="2" type="ORF">OCBIM_22033003mg</name>
</gene>
<proteinExistence type="predicted"/>
<feature type="transmembrane region" description="Helical" evidence="1">
    <location>
        <begin position="12"/>
        <end position="30"/>
    </location>
</feature>
<name>A0A0L8GID6_OCTBM</name>
<dbReference type="EMBL" id="KQ421715">
    <property type="protein sequence ID" value="KOF76723.1"/>
    <property type="molecule type" value="Genomic_DNA"/>
</dbReference>